<dbReference type="GO" id="GO:0042026">
    <property type="term" value="P:protein refolding"/>
    <property type="evidence" value="ECO:0007669"/>
    <property type="project" value="UniProtKB-UniRule"/>
</dbReference>
<comment type="function">
    <text evidence="3 5">Together with its co-chaperonin GroES, plays an essential role in assisting protein folding. The GroEL-GroES system forms a nano-cage that allows encapsulation of the non-native substrate proteins and provides a physical environment optimized to promote and accelerate protein folding.</text>
</comment>
<dbReference type="GO" id="GO:0140662">
    <property type="term" value="F:ATP-dependent protein folding chaperone"/>
    <property type="evidence" value="ECO:0007669"/>
    <property type="project" value="InterPro"/>
</dbReference>
<protein>
    <recommendedName>
        <fullName evidence="3">Chaperonin GroEL</fullName>
        <ecNumber evidence="3">5.6.1.7</ecNumber>
    </recommendedName>
    <alternativeName>
        <fullName evidence="3">60 kDa chaperonin</fullName>
    </alternativeName>
    <alternativeName>
        <fullName evidence="3">Chaperonin-60</fullName>
        <shortName evidence="3">Cpn60</shortName>
    </alternativeName>
</protein>
<dbReference type="Gene3D" id="3.50.7.10">
    <property type="entry name" value="GroEL"/>
    <property type="match status" value="1"/>
</dbReference>
<proteinExistence type="inferred from homology"/>
<dbReference type="NCBIfam" id="NF009488">
    <property type="entry name" value="PRK12850.1"/>
    <property type="match status" value="1"/>
</dbReference>
<evidence type="ECO:0000256" key="2">
    <source>
        <dbReference type="ARBA" id="ARBA00023186"/>
    </source>
</evidence>
<dbReference type="CDD" id="cd03344">
    <property type="entry name" value="GroEL"/>
    <property type="match status" value="1"/>
</dbReference>
<keyword evidence="3" id="KW-0547">Nucleotide-binding</keyword>
<comment type="caution">
    <text evidence="6">The sequence shown here is derived from an EMBL/GenBank/DDBJ whole genome shotgun (WGS) entry which is preliminary data.</text>
</comment>
<dbReference type="Proteomes" id="UP000295515">
    <property type="component" value="Unassembled WGS sequence"/>
</dbReference>
<dbReference type="PRINTS" id="PR00298">
    <property type="entry name" value="CHAPERONIN60"/>
</dbReference>
<comment type="subunit">
    <text evidence="3 5">Forms a cylinder of 14 subunits composed of two heptameric rings stacked back-to-back. Interacts with the co-chaperonin GroES.</text>
</comment>
<dbReference type="SUPFAM" id="SSF54849">
    <property type="entry name" value="GroEL-intermediate domain like"/>
    <property type="match status" value="1"/>
</dbReference>
<dbReference type="InterPro" id="IPR002423">
    <property type="entry name" value="Cpn60/GroEL/TCP-1"/>
</dbReference>
<dbReference type="InterPro" id="IPR027410">
    <property type="entry name" value="TCP-1-like_intermed_sf"/>
</dbReference>
<dbReference type="EMBL" id="SMCQ01000010">
    <property type="protein sequence ID" value="TCV99350.1"/>
    <property type="molecule type" value="Genomic_DNA"/>
</dbReference>
<feature type="binding site" evidence="3">
    <location>
        <begin position="86"/>
        <end position="90"/>
    </location>
    <ligand>
        <name>ATP</name>
        <dbReference type="ChEBI" id="CHEBI:30616"/>
    </ligand>
</feature>
<evidence type="ECO:0000256" key="3">
    <source>
        <dbReference type="HAMAP-Rule" id="MF_00600"/>
    </source>
</evidence>
<dbReference type="Pfam" id="PF00118">
    <property type="entry name" value="Cpn60_TCP1"/>
    <property type="match status" value="1"/>
</dbReference>
<dbReference type="Gene3D" id="3.30.260.10">
    <property type="entry name" value="TCP-1-like chaperonin intermediate domain"/>
    <property type="match status" value="1"/>
</dbReference>
<dbReference type="NCBIfam" id="TIGR02348">
    <property type="entry name" value="GroEL"/>
    <property type="match status" value="1"/>
</dbReference>
<keyword evidence="7" id="KW-1185">Reference proteome</keyword>
<feature type="binding site" evidence="3">
    <location>
        <begin position="29"/>
        <end position="32"/>
    </location>
    <ligand>
        <name>ATP</name>
        <dbReference type="ChEBI" id="CHEBI:30616"/>
    </ligand>
</feature>
<dbReference type="GO" id="GO:0005524">
    <property type="term" value="F:ATP binding"/>
    <property type="evidence" value="ECO:0007669"/>
    <property type="project" value="UniProtKB-UniRule"/>
</dbReference>
<dbReference type="InterPro" id="IPR027413">
    <property type="entry name" value="GROEL-like_equatorial_sf"/>
</dbReference>
<evidence type="ECO:0000256" key="1">
    <source>
        <dbReference type="ARBA" id="ARBA00006607"/>
    </source>
</evidence>
<dbReference type="NCBIfam" id="NF000592">
    <property type="entry name" value="PRK00013.1"/>
    <property type="match status" value="1"/>
</dbReference>
<dbReference type="HAMAP" id="MF_00600">
    <property type="entry name" value="CH60"/>
    <property type="match status" value="1"/>
</dbReference>
<feature type="binding site" evidence="3">
    <location>
        <position position="494"/>
    </location>
    <ligand>
        <name>ATP</name>
        <dbReference type="ChEBI" id="CHEBI:30616"/>
    </ligand>
</feature>
<organism evidence="6 7">
    <name type="scientific">Longibaculum muris</name>
    <dbReference type="NCBI Taxonomy" id="1796628"/>
    <lineage>
        <taxon>Bacteria</taxon>
        <taxon>Bacillati</taxon>
        <taxon>Bacillota</taxon>
        <taxon>Erysipelotrichia</taxon>
        <taxon>Erysipelotrichales</taxon>
        <taxon>Coprobacillaceae</taxon>
        <taxon>Longibaculum</taxon>
    </lineage>
</organism>
<dbReference type="AlphaFoldDB" id="A0A4R3Z2I6"/>
<keyword evidence="3" id="KW-0413">Isomerase</keyword>
<sequence>MSKEIRFSKDVRDAMLNGVNTLADAVKVTIGPKGRNVVLDKGYGSPLITNDGVSIAKEIELEDAFENMGAKLVYEVANKTNDVAGDGTTTATILAQSMIQSGLKAVEKGANPVLMREGIDYASKEVAKYILDKSHIVETSNDIESVATISAGDQEIGKIIAKAMEKVGRDGVISVDESNSFDTELEVAEGMQYDKGYVSPYMVSDREKMTVDLDNPLIMVTDQKINTIQEILPILEQVMQSNKPLLLIADDFEQEVISTLVVNKLRGTFNVVATKAPGFGDNQKEILQDIAILTNAKFFNKDLNMNLKDMQIEDLGSAKKIHITKDHTTMIGGAGEKAAIDARIHEITQQMNNTKSDYDKKNYAERLGKLSNGVAIIKVGGATESELKEKKLRIEDALNATKAAVSEGIVMGGGVTLVNAYVALKDQLKDDNVDKQKGIKTVLDALLAPMGQIAENAGFNSDEIVEQQMKAEYGQGFDAKNGEWVDMFDKGIIDPTKVTRSALLNAASISALFITTEAGVAPIKEDTPATPAMGAPGMY</sequence>
<dbReference type="GO" id="GO:0051082">
    <property type="term" value="F:unfolded protein binding"/>
    <property type="evidence" value="ECO:0007669"/>
    <property type="project" value="UniProtKB-UniRule"/>
</dbReference>
<dbReference type="SUPFAM" id="SSF52029">
    <property type="entry name" value="GroEL apical domain-like"/>
    <property type="match status" value="1"/>
</dbReference>
<comment type="subcellular location">
    <subcellularLocation>
        <location evidence="3">Cytoplasm</location>
    </subcellularLocation>
</comment>
<evidence type="ECO:0000256" key="4">
    <source>
        <dbReference type="RuleBase" id="RU000418"/>
    </source>
</evidence>
<evidence type="ECO:0000313" key="7">
    <source>
        <dbReference type="Proteomes" id="UP000295515"/>
    </source>
</evidence>
<dbReference type="InterPro" id="IPR001844">
    <property type="entry name" value="Cpn60/GroEL"/>
</dbReference>
<evidence type="ECO:0000256" key="5">
    <source>
        <dbReference type="RuleBase" id="RU000419"/>
    </source>
</evidence>
<dbReference type="FunFam" id="3.50.7.10:FF:000001">
    <property type="entry name" value="60 kDa chaperonin"/>
    <property type="match status" value="1"/>
</dbReference>
<dbReference type="Gene3D" id="1.10.560.10">
    <property type="entry name" value="GroEL-like equatorial domain"/>
    <property type="match status" value="1"/>
</dbReference>
<accession>A0A4R3Z2I6</accession>
<reference evidence="6 7" key="1">
    <citation type="submission" date="2019-03" db="EMBL/GenBank/DDBJ databases">
        <title>Genomic Encyclopedia of Type Strains, Phase IV (KMG-IV): sequencing the most valuable type-strain genomes for metagenomic binning, comparative biology and taxonomic classification.</title>
        <authorList>
            <person name="Goeker M."/>
        </authorList>
    </citation>
    <scope>NUCLEOTIDE SEQUENCE [LARGE SCALE GENOMIC DNA]</scope>
    <source>
        <strain evidence="6 7">DSM 29487</strain>
    </source>
</reference>
<dbReference type="GeneID" id="98915427"/>
<gene>
    <name evidence="3" type="primary">groEL</name>
    <name evidence="3" type="synonym">groL</name>
    <name evidence="6" type="ORF">EDD60_11042</name>
</gene>
<comment type="caution">
    <text evidence="3">Lacks conserved residue(s) required for the propagation of feature annotation.</text>
</comment>
<dbReference type="NCBIfam" id="NF009487">
    <property type="entry name" value="PRK12849.1"/>
    <property type="match status" value="1"/>
</dbReference>
<name>A0A4R3Z2I6_9FIRM</name>
<keyword evidence="2 3" id="KW-0143">Chaperone</keyword>
<feature type="binding site" evidence="3">
    <location>
        <position position="413"/>
    </location>
    <ligand>
        <name>ATP</name>
        <dbReference type="ChEBI" id="CHEBI:30616"/>
    </ligand>
</feature>
<keyword evidence="3" id="KW-0963">Cytoplasm</keyword>
<dbReference type="PANTHER" id="PTHR45633">
    <property type="entry name" value="60 KDA HEAT SHOCK PROTEIN, MITOCHONDRIAL"/>
    <property type="match status" value="1"/>
</dbReference>
<dbReference type="RefSeq" id="WP_066445351.1">
    <property type="nucleotide sequence ID" value="NZ_CAUWFI010000001.1"/>
</dbReference>
<dbReference type="NCBIfam" id="NF009489">
    <property type="entry name" value="PRK12851.1"/>
    <property type="match status" value="1"/>
</dbReference>
<keyword evidence="3" id="KW-0067">ATP-binding</keyword>
<dbReference type="GO" id="GO:0016853">
    <property type="term" value="F:isomerase activity"/>
    <property type="evidence" value="ECO:0007669"/>
    <property type="project" value="UniProtKB-KW"/>
</dbReference>
<dbReference type="GO" id="GO:0005737">
    <property type="term" value="C:cytoplasm"/>
    <property type="evidence" value="ECO:0007669"/>
    <property type="project" value="UniProtKB-SubCell"/>
</dbReference>
<dbReference type="EC" id="5.6.1.7" evidence="3"/>
<evidence type="ECO:0000313" key="6">
    <source>
        <dbReference type="EMBL" id="TCV99350.1"/>
    </source>
</evidence>
<dbReference type="InterPro" id="IPR027409">
    <property type="entry name" value="GroEL-like_apical_dom_sf"/>
</dbReference>
<dbReference type="SUPFAM" id="SSF48592">
    <property type="entry name" value="GroEL equatorial domain-like"/>
    <property type="match status" value="1"/>
</dbReference>
<comment type="similarity">
    <text evidence="1 3 4">Belongs to the chaperonin (HSP60) family.</text>
</comment>